<evidence type="ECO:0000313" key="2">
    <source>
        <dbReference type="Proteomes" id="UP001238334"/>
    </source>
</evidence>
<accession>A0A9Y2P6P4</accession>
<organism evidence="1 2">
    <name type="scientific">Parasedimentitalea psychrophila</name>
    <dbReference type="NCBI Taxonomy" id="2997337"/>
    <lineage>
        <taxon>Bacteria</taxon>
        <taxon>Pseudomonadati</taxon>
        <taxon>Pseudomonadota</taxon>
        <taxon>Alphaproteobacteria</taxon>
        <taxon>Rhodobacterales</taxon>
        <taxon>Paracoccaceae</taxon>
        <taxon>Parasedimentitalea</taxon>
    </lineage>
</organism>
<sequence length="28" mass="3142">MTSNGYLIAQFFNPRVNIRTEPTLTSIG</sequence>
<dbReference type="Proteomes" id="UP001238334">
    <property type="component" value="Chromosome"/>
</dbReference>
<gene>
    <name evidence="1" type="ORF">QPJ95_18100</name>
</gene>
<dbReference type="AlphaFoldDB" id="A0A9Y2P6P4"/>
<proteinExistence type="predicted"/>
<reference evidence="1 2" key="1">
    <citation type="submission" date="2023-06" db="EMBL/GenBank/DDBJ databases">
        <title>Parasedimentitalea psychrophila sp. nov., a psychrophilic bacterium isolated from deep-sea sediment.</title>
        <authorList>
            <person name="Li A."/>
        </authorList>
    </citation>
    <scope>NUCLEOTIDE SEQUENCE [LARGE SCALE GENOMIC DNA]</scope>
    <source>
        <strain evidence="1 2">QS115</strain>
    </source>
</reference>
<dbReference type="KEGG" id="ppso:QPJ95_18100"/>
<name>A0A9Y2P6P4_9RHOB</name>
<dbReference type="EMBL" id="CP127247">
    <property type="protein sequence ID" value="WIY27644.1"/>
    <property type="molecule type" value="Genomic_DNA"/>
</dbReference>
<protein>
    <submittedName>
        <fullName evidence="1">Uncharacterized protein</fullName>
    </submittedName>
</protein>
<keyword evidence="2" id="KW-1185">Reference proteome</keyword>
<dbReference type="RefSeq" id="WP_286018287.1">
    <property type="nucleotide sequence ID" value="NZ_CP127247.1"/>
</dbReference>
<evidence type="ECO:0000313" key="1">
    <source>
        <dbReference type="EMBL" id="WIY27644.1"/>
    </source>
</evidence>